<evidence type="ECO:0000313" key="8">
    <source>
        <dbReference type="Proteomes" id="UP001202180"/>
    </source>
</evidence>
<dbReference type="InterPro" id="IPR006103">
    <property type="entry name" value="Glyco_hydro_2_cat"/>
</dbReference>
<keyword evidence="3" id="KW-0326">Glycosidase</keyword>
<dbReference type="Pfam" id="PF02836">
    <property type="entry name" value="Glyco_hydro_2_C"/>
    <property type="match status" value="1"/>
</dbReference>
<dbReference type="InterPro" id="IPR013783">
    <property type="entry name" value="Ig-like_fold"/>
</dbReference>
<dbReference type="Pfam" id="PF00703">
    <property type="entry name" value="Glyco_hydro_2"/>
    <property type="match status" value="1"/>
</dbReference>
<dbReference type="InterPro" id="IPR036156">
    <property type="entry name" value="Beta-gal/glucu_dom_sf"/>
</dbReference>
<evidence type="ECO:0000259" key="6">
    <source>
        <dbReference type="Pfam" id="PF02837"/>
    </source>
</evidence>
<dbReference type="Gene3D" id="3.20.20.80">
    <property type="entry name" value="Glycosidases"/>
    <property type="match status" value="1"/>
</dbReference>
<dbReference type="InterPro" id="IPR006102">
    <property type="entry name" value="Ig-like_GH2"/>
</dbReference>
<feature type="domain" description="Glycoside hydrolase family 2 immunoglobulin-like beta-sandwich" evidence="4">
    <location>
        <begin position="253"/>
        <end position="345"/>
    </location>
</feature>
<feature type="domain" description="Glycoside hydrolase family 2 catalytic" evidence="5">
    <location>
        <begin position="385"/>
        <end position="498"/>
    </location>
</feature>
<dbReference type="InterPro" id="IPR008979">
    <property type="entry name" value="Galactose-bd-like_sf"/>
</dbReference>
<dbReference type="SUPFAM" id="SSF49785">
    <property type="entry name" value="Galactose-binding domain-like"/>
    <property type="match status" value="1"/>
</dbReference>
<organism evidence="7 8">
    <name type="scientific">Spirosoma liriopis</name>
    <dbReference type="NCBI Taxonomy" id="2937440"/>
    <lineage>
        <taxon>Bacteria</taxon>
        <taxon>Pseudomonadati</taxon>
        <taxon>Bacteroidota</taxon>
        <taxon>Cytophagia</taxon>
        <taxon>Cytophagales</taxon>
        <taxon>Cytophagaceae</taxon>
        <taxon>Spirosoma</taxon>
    </lineage>
</organism>
<protein>
    <submittedName>
        <fullName evidence="7">Beta-galactosidase</fullName>
    </submittedName>
</protein>
<gene>
    <name evidence="7" type="ORF">M0L20_28085</name>
</gene>
<dbReference type="RefSeq" id="WP_248480513.1">
    <property type="nucleotide sequence ID" value="NZ_JALPRF010000011.1"/>
</dbReference>
<reference evidence="7 8" key="1">
    <citation type="submission" date="2022-04" db="EMBL/GenBank/DDBJ databases">
        <title>Spirosoma sp. strain RP8 genome sequencing and assembly.</title>
        <authorList>
            <person name="Jung Y."/>
        </authorList>
    </citation>
    <scope>NUCLEOTIDE SEQUENCE [LARGE SCALE GENOMIC DNA]</scope>
    <source>
        <strain evidence="7 8">RP8</strain>
    </source>
</reference>
<sequence length="645" mass="71988">MVKNTMSNIAAEQPGCTTNNKQAVRFFSLKRSGHIGILKHVGWVSLALFTAITRALSQPARAQEAELPTRWTKAAMTAQVPLSEYPRPQLQRNEWLCLNGNWNYQGGKNVASAENPATVMTFPARSATIRVPYCPESVLSGIKRKQEINMWYQRPFTLPASWKGRQVILHFGAVDHKATVFVNGQKAGSHSGGYDAFSFNITALLKPGENSIVVAAYDSNDGRTPSGKNGPRGDYTFTSGIWQTVWLEPVADVYVKNIRILPDLAGKRLKIEVNTSSEAKVSALVLDGKKEVTKADGTSGTAFYLPIASPKVWSLDSPFLYDLKITLKSGNGGAQDEVMSYFGMRDVALGKVDGVVRPLLNGKFVMQLGLLDQGYWPDGILTAPTEDALKSDIEFTKKAGYNLIRKHMKTEPQRFYYWADKLGLLVWQDMPAIWYPDEDTLKTRSTFRSELKAIIDAHYNSPSVIAWVPFNENWGAFDVKNITDWVKRYDPSRLVNGNSGFNNNPSYQKAYGDPKNGDFVDTHIYVGPTKASEPDSQRAASLGEFGGVGLFIRGHMWPVENNAYAYEPTKSALTDRYIFLLDQVEQLMRYRGLSVAIYTQTTDVEHEVNGLLTYDREVEKMEVDRIRQVNQAVIQAGNTLASKKE</sequence>
<dbReference type="InterPro" id="IPR017853">
    <property type="entry name" value="GH"/>
</dbReference>
<accession>A0ABT0HVX4</accession>
<dbReference type="InterPro" id="IPR006104">
    <property type="entry name" value="Glyco_hydro_2_N"/>
</dbReference>
<evidence type="ECO:0000259" key="4">
    <source>
        <dbReference type="Pfam" id="PF00703"/>
    </source>
</evidence>
<dbReference type="Pfam" id="PF02837">
    <property type="entry name" value="Glyco_hydro_2_N"/>
    <property type="match status" value="1"/>
</dbReference>
<name>A0ABT0HVX4_9BACT</name>
<keyword evidence="2" id="KW-0378">Hydrolase</keyword>
<dbReference type="SUPFAM" id="SSF49303">
    <property type="entry name" value="beta-Galactosidase/glucuronidase domain"/>
    <property type="match status" value="1"/>
</dbReference>
<comment type="similarity">
    <text evidence="1">Belongs to the glycosyl hydrolase 2 family.</text>
</comment>
<proteinExistence type="inferred from homology"/>
<evidence type="ECO:0000256" key="1">
    <source>
        <dbReference type="ARBA" id="ARBA00007401"/>
    </source>
</evidence>
<evidence type="ECO:0000256" key="3">
    <source>
        <dbReference type="ARBA" id="ARBA00023295"/>
    </source>
</evidence>
<evidence type="ECO:0000259" key="5">
    <source>
        <dbReference type="Pfam" id="PF02836"/>
    </source>
</evidence>
<dbReference type="PANTHER" id="PTHR42732:SF2">
    <property type="entry name" value="BETA-MANNOSIDASE"/>
    <property type="match status" value="1"/>
</dbReference>
<evidence type="ECO:0000313" key="7">
    <source>
        <dbReference type="EMBL" id="MCK8495758.1"/>
    </source>
</evidence>
<dbReference type="Gene3D" id="2.60.40.10">
    <property type="entry name" value="Immunoglobulins"/>
    <property type="match status" value="1"/>
</dbReference>
<comment type="caution">
    <text evidence="7">The sequence shown here is derived from an EMBL/GenBank/DDBJ whole genome shotgun (WGS) entry which is preliminary data.</text>
</comment>
<evidence type="ECO:0000256" key="2">
    <source>
        <dbReference type="ARBA" id="ARBA00022801"/>
    </source>
</evidence>
<dbReference type="SUPFAM" id="SSF51445">
    <property type="entry name" value="(Trans)glycosidases"/>
    <property type="match status" value="1"/>
</dbReference>
<keyword evidence="8" id="KW-1185">Reference proteome</keyword>
<dbReference type="PANTHER" id="PTHR42732">
    <property type="entry name" value="BETA-GALACTOSIDASE"/>
    <property type="match status" value="1"/>
</dbReference>
<feature type="domain" description="Glycosyl hydrolases family 2 sugar binding" evidence="6">
    <location>
        <begin position="143"/>
        <end position="247"/>
    </location>
</feature>
<dbReference type="InterPro" id="IPR051913">
    <property type="entry name" value="GH2_Domain-Containing"/>
</dbReference>
<dbReference type="EMBL" id="JALPRF010000011">
    <property type="protein sequence ID" value="MCK8495758.1"/>
    <property type="molecule type" value="Genomic_DNA"/>
</dbReference>
<dbReference type="Proteomes" id="UP001202180">
    <property type="component" value="Unassembled WGS sequence"/>
</dbReference>
<dbReference type="Gene3D" id="2.60.120.260">
    <property type="entry name" value="Galactose-binding domain-like"/>
    <property type="match status" value="1"/>
</dbReference>